<name>R4XK65_TAPDE</name>
<dbReference type="GO" id="GO:0005634">
    <property type="term" value="C:nucleus"/>
    <property type="evidence" value="ECO:0007669"/>
    <property type="project" value="UniProtKB-SubCell"/>
</dbReference>
<dbReference type="PANTHER" id="PTHR12121:SF100">
    <property type="entry name" value="POLY(A)-SPECIFIC RIBONUCLEASE"/>
    <property type="match status" value="1"/>
</dbReference>
<comment type="subcellular location">
    <subcellularLocation>
        <location evidence="4">Cytoplasm</location>
    </subcellularLocation>
    <subcellularLocation>
        <location evidence="3">Nucleus</location>
    </subcellularLocation>
</comment>
<evidence type="ECO:0000256" key="7">
    <source>
        <dbReference type="ARBA" id="ARBA00022490"/>
    </source>
</evidence>
<evidence type="ECO:0000256" key="11">
    <source>
        <dbReference type="ARBA" id="ARBA00022737"/>
    </source>
</evidence>
<evidence type="ECO:0000256" key="16">
    <source>
        <dbReference type="ARBA" id="ARBA00023015"/>
    </source>
</evidence>
<keyword evidence="14" id="KW-0460">Magnesium</keyword>
<keyword evidence="15" id="KW-0694">RNA-binding</keyword>
<feature type="domain" description="Endonuclease/exonuclease/phosphatase" evidence="23">
    <location>
        <begin position="195"/>
        <end position="516"/>
    </location>
</feature>
<dbReference type="InterPro" id="IPR032675">
    <property type="entry name" value="LRR_dom_sf"/>
</dbReference>
<dbReference type="InterPro" id="IPR005135">
    <property type="entry name" value="Endo/exonuclease/phosphatase"/>
</dbReference>
<dbReference type="SMART" id="SM00369">
    <property type="entry name" value="LRR_TYP"/>
    <property type="match status" value="2"/>
</dbReference>
<keyword evidence="17" id="KW-0804">Transcription</keyword>
<evidence type="ECO:0000256" key="17">
    <source>
        <dbReference type="ARBA" id="ARBA00023163"/>
    </source>
</evidence>
<dbReference type="GO" id="GO:0003723">
    <property type="term" value="F:RNA binding"/>
    <property type="evidence" value="ECO:0007669"/>
    <property type="project" value="UniProtKB-KW"/>
</dbReference>
<dbReference type="STRING" id="1097556.R4XK65"/>
<evidence type="ECO:0000256" key="1">
    <source>
        <dbReference type="ARBA" id="ARBA00001663"/>
    </source>
</evidence>
<sequence length="535" mass="60851">MTISDAKPRSAGTTFRKDGPSVEQIVTEEAIDDEAGKQMWSSLDLTNVGIRNFSPELFAYSFLTQLHISNNHIARLPAAIGRLRLLTHLDASNNQLTEIPSEMAMLTSLRELLLFDNKISSIPAEFGSLYQLEFLGLEGNPIVDPVKNILITEGTSALIHYLRDSCPVPMPPPEREWTQIPDGKQDGESFTVFNYNILCEKYATAQLYGYTPSWALAWSYRKELILHEITSYGADIICLQEVDKENYDAYFSPKLKEKGYEGVFWPKSRSRTMNDTEQKAVDGCASFFKSSMFELVNKQLVEFNQAPSFRRDPNFKYTKEVYNRLMTKDHIAVILMLERKGTGTRLMLANAHIEWNPKFRDVKVLQVAMLMDEIHNLANGFAKNPARTVPKDKAPKYQSGNDIPLIVCSDFNSIPNSGVYAFMSRGFIEKDHEDFMQLDYGNYIKDGRKHDFSLKSAYQRLGELPFTNHTPGFQGVIDYIWYTTTSLEVIGLLKEVDKGYIEGVVGFPNAHFPSDHICILAEFRVKSTQQSQVFH</sequence>
<dbReference type="OrthoDB" id="428734at2759"/>
<evidence type="ECO:0000256" key="20">
    <source>
        <dbReference type="ARBA" id="ARBA00030493"/>
    </source>
</evidence>
<dbReference type="GO" id="GO:0046872">
    <property type="term" value="F:metal ion binding"/>
    <property type="evidence" value="ECO:0007669"/>
    <property type="project" value="UniProtKB-KW"/>
</dbReference>
<keyword evidence="25" id="KW-1185">Reference proteome</keyword>
<keyword evidence="16" id="KW-0805">Transcription regulation</keyword>
<dbReference type="AlphaFoldDB" id="R4XK65"/>
<evidence type="ECO:0000256" key="15">
    <source>
        <dbReference type="ARBA" id="ARBA00022884"/>
    </source>
</evidence>
<dbReference type="PANTHER" id="PTHR12121">
    <property type="entry name" value="CARBON CATABOLITE REPRESSOR PROTEIN 4"/>
    <property type="match status" value="1"/>
</dbReference>
<comment type="similarity">
    <text evidence="5">Belongs to the CCR4/nocturin family.</text>
</comment>
<dbReference type="eggNOG" id="KOG0620">
    <property type="taxonomic scope" value="Eukaryota"/>
</dbReference>
<keyword evidence="7" id="KW-0963">Cytoplasm</keyword>
<proteinExistence type="inferred from homology"/>
<evidence type="ECO:0000256" key="10">
    <source>
        <dbReference type="ARBA" id="ARBA00022723"/>
    </source>
</evidence>
<dbReference type="InterPro" id="IPR050410">
    <property type="entry name" value="CCR4/nocturin_mRNA_transcr"/>
</dbReference>
<dbReference type="VEuPathDB" id="FungiDB:TAPDE_003916"/>
<keyword evidence="13" id="KW-0269">Exonuclease</keyword>
<evidence type="ECO:0000256" key="13">
    <source>
        <dbReference type="ARBA" id="ARBA00022839"/>
    </source>
</evidence>
<comment type="caution">
    <text evidence="24">The sequence shown here is derived from an EMBL/GenBank/DDBJ whole genome shotgun (WGS) entry which is preliminary data.</text>
</comment>
<dbReference type="PROSITE" id="PS51450">
    <property type="entry name" value="LRR"/>
    <property type="match status" value="2"/>
</dbReference>
<evidence type="ECO:0000256" key="14">
    <source>
        <dbReference type="ARBA" id="ARBA00022842"/>
    </source>
</evidence>
<gene>
    <name evidence="24" type="ORF">TAPDE_003916</name>
</gene>
<evidence type="ECO:0000256" key="6">
    <source>
        <dbReference type="ARBA" id="ARBA00012161"/>
    </source>
</evidence>
<dbReference type="Gene3D" id="3.80.10.10">
    <property type="entry name" value="Ribonuclease Inhibitor"/>
    <property type="match status" value="1"/>
</dbReference>
<comment type="cofactor">
    <cofactor evidence="2">
        <name>Mg(2+)</name>
        <dbReference type="ChEBI" id="CHEBI:18420"/>
    </cofactor>
</comment>
<dbReference type="Pfam" id="PF03372">
    <property type="entry name" value="Exo_endo_phos"/>
    <property type="match status" value="1"/>
</dbReference>
<dbReference type="GO" id="GO:0004535">
    <property type="term" value="F:poly(A)-specific ribonuclease activity"/>
    <property type="evidence" value="ECO:0007669"/>
    <property type="project" value="UniProtKB-EC"/>
</dbReference>
<dbReference type="Gene3D" id="3.60.10.10">
    <property type="entry name" value="Endonuclease/exonuclease/phosphatase"/>
    <property type="match status" value="1"/>
</dbReference>
<dbReference type="EMBL" id="CAHR02000171">
    <property type="protein sequence ID" value="CCG83708.1"/>
    <property type="molecule type" value="Genomic_DNA"/>
</dbReference>
<dbReference type="SUPFAM" id="SSF52058">
    <property type="entry name" value="L domain-like"/>
    <property type="match status" value="1"/>
</dbReference>
<protein>
    <recommendedName>
        <fullName evidence="19">CCR4-Not complex 3'-5'-exoribonuclease subunit Ccr4</fullName>
        <ecNumber evidence="6">3.1.13.4</ecNumber>
    </recommendedName>
    <alternativeName>
        <fullName evidence="20">Carbon catabolite repressor protein 4</fullName>
    </alternativeName>
    <alternativeName>
        <fullName evidence="21">Cytoplasmic deadenylase</fullName>
    </alternativeName>
    <alternativeName>
        <fullName evidence="22">Glucose-repressible alcohol dehydrogenase transcriptional effector</fullName>
    </alternativeName>
</protein>
<keyword evidence="18" id="KW-0539">Nucleus</keyword>
<evidence type="ECO:0000256" key="21">
    <source>
        <dbReference type="ARBA" id="ARBA00031469"/>
    </source>
</evidence>
<reference evidence="24 25" key="1">
    <citation type="journal article" date="2013" name="MBio">
        <title>Genome sequencing of the plant pathogen Taphrina deformans, the causal agent of peach leaf curl.</title>
        <authorList>
            <person name="Cisse O.H."/>
            <person name="Almeida J.M.G.C.F."/>
            <person name="Fonseca A."/>
            <person name="Kumar A.A."/>
            <person name="Salojaervi J."/>
            <person name="Overmyer K."/>
            <person name="Hauser P.M."/>
            <person name="Pagni M."/>
        </authorList>
    </citation>
    <scope>NUCLEOTIDE SEQUENCE [LARGE SCALE GENOMIC DNA]</scope>
    <source>
        <strain evidence="25">PYCC 5710 / ATCC 11124 / CBS 356.35 / IMI 108563 / JCM 9778 / NBRC 8474</strain>
    </source>
</reference>
<organism evidence="24 25">
    <name type="scientific">Taphrina deformans (strain PYCC 5710 / ATCC 11124 / CBS 356.35 / IMI 108563 / JCM 9778 / NBRC 8474)</name>
    <name type="common">Peach leaf curl fungus</name>
    <name type="synonym">Lalaria deformans</name>
    <dbReference type="NCBI Taxonomy" id="1097556"/>
    <lineage>
        <taxon>Eukaryota</taxon>
        <taxon>Fungi</taxon>
        <taxon>Dikarya</taxon>
        <taxon>Ascomycota</taxon>
        <taxon>Taphrinomycotina</taxon>
        <taxon>Taphrinomycetes</taxon>
        <taxon>Taphrinales</taxon>
        <taxon>Taphrinaceae</taxon>
        <taxon>Taphrina</taxon>
    </lineage>
</organism>
<keyword evidence="10" id="KW-0479">Metal-binding</keyword>
<keyword evidence="12" id="KW-0378">Hydrolase</keyword>
<evidence type="ECO:0000256" key="2">
    <source>
        <dbReference type="ARBA" id="ARBA00001946"/>
    </source>
</evidence>
<dbReference type="GO" id="GO:0005737">
    <property type="term" value="C:cytoplasm"/>
    <property type="evidence" value="ECO:0007669"/>
    <property type="project" value="UniProtKB-SubCell"/>
</dbReference>
<evidence type="ECO:0000256" key="3">
    <source>
        <dbReference type="ARBA" id="ARBA00004123"/>
    </source>
</evidence>
<accession>R4XK65</accession>
<evidence type="ECO:0000256" key="18">
    <source>
        <dbReference type="ARBA" id="ARBA00023242"/>
    </source>
</evidence>
<evidence type="ECO:0000256" key="19">
    <source>
        <dbReference type="ARBA" id="ARBA00023475"/>
    </source>
</evidence>
<evidence type="ECO:0000256" key="8">
    <source>
        <dbReference type="ARBA" id="ARBA00022614"/>
    </source>
</evidence>
<dbReference type="CDD" id="cd09097">
    <property type="entry name" value="Deadenylase_CCR4"/>
    <property type="match status" value="1"/>
</dbReference>
<keyword evidence="11" id="KW-0677">Repeat</keyword>
<evidence type="ECO:0000256" key="5">
    <source>
        <dbReference type="ARBA" id="ARBA00010774"/>
    </source>
</evidence>
<dbReference type="InterPro" id="IPR036691">
    <property type="entry name" value="Endo/exonu/phosph_ase_sf"/>
</dbReference>
<keyword evidence="8" id="KW-0433">Leucine-rich repeat</keyword>
<evidence type="ECO:0000256" key="9">
    <source>
        <dbReference type="ARBA" id="ARBA00022722"/>
    </source>
</evidence>
<evidence type="ECO:0000256" key="4">
    <source>
        <dbReference type="ARBA" id="ARBA00004496"/>
    </source>
</evidence>
<evidence type="ECO:0000313" key="24">
    <source>
        <dbReference type="EMBL" id="CCG83708.1"/>
    </source>
</evidence>
<dbReference type="EC" id="3.1.13.4" evidence="6"/>
<evidence type="ECO:0000256" key="12">
    <source>
        <dbReference type="ARBA" id="ARBA00022801"/>
    </source>
</evidence>
<dbReference type="InterPro" id="IPR003591">
    <property type="entry name" value="Leu-rich_rpt_typical-subtyp"/>
</dbReference>
<dbReference type="Pfam" id="PF13855">
    <property type="entry name" value="LRR_8"/>
    <property type="match status" value="1"/>
</dbReference>
<comment type="catalytic activity">
    <reaction evidence="1">
        <text>Exonucleolytic cleavage of poly(A) to 5'-AMP.</text>
        <dbReference type="EC" id="3.1.13.4"/>
    </reaction>
</comment>
<evidence type="ECO:0000256" key="22">
    <source>
        <dbReference type="ARBA" id="ARBA00033317"/>
    </source>
</evidence>
<dbReference type="Proteomes" id="UP000013776">
    <property type="component" value="Unassembled WGS sequence"/>
</dbReference>
<dbReference type="InterPro" id="IPR001611">
    <property type="entry name" value="Leu-rich_rpt"/>
</dbReference>
<keyword evidence="9" id="KW-0540">Nuclease</keyword>
<evidence type="ECO:0000259" key="23">
    <source>
        <dbReference type="Pfam" id="PF03372"/>
    </source>
</evidence>
<dbReference type="SUPFAM" id="SSF56219">
    <property type="entry name" value="DNase I-like"/>
    <property type="match status" value="1"/>
</dbReference>
<dbReference type="FunFam" id="3.60.10.10:FF:000037">
    <property type="entry name" value="Glucose-repressible alcohol dehydrogenase transcriptional effector"/>
    <property type="match status" value="1"/>
</dbReference>
<evidence type="ECO:0000313" key="25">
    <source>
        <dbReference type="Proteomes" id="UP000013776"/>
    </source>
</evidence>